<reference evidence="2" key="1">
    <citation type="submission" date="2020-05" db="EMBL/GenBank/DDBJ databases">
        <authorList>
            <person name="Chiriac C."/>
            <person name="Salcher M."/>
            <person name="Ghai R."/>
            <person name="Kavagutti S V."/>
        </authorList>
    </citation>
    <scope>NUCLEOTIDE SEQUENCE</scope>
</reference>
<accession>A0A6J6GNE8</accession>
<gene>
    <name evidence="2" type="ORF">UFOPK1762_01948</name>
</gene>
<dbReference type="EMBL" id="CAEZTY010000132">
    <property type="protein sequence ID" value="CAB4601369.1"/>
    <property type="molecule type" value="Genomic_DNA"/>
</dbReference>
<name>A0A6J6GNE8_9ZZZZ</name>
<organism evidence="2">
    <name type="scientific">freshwater metagenome</name>
    <dbReference type="NCBI Taxonomy" id="449393"/>
    <lineage>
        <taxon>unclassified sequences</taxon>
        <taxon>metagenomes</taxon>
        <taxon>ecological metagenomes</taxon>
    </lineage>
</organism>
<feature type="region of interest" description="Disordered" evidence="1">
    <location>
        <begin position="60"/>
        <end position="79"/>
    </location>
</feature>
<evidence type="ECO:0000313" key="2">
    <source>
        <dbReference type="EMBL" id="CAB4601369.1"/>
    </source>
</evidence>
<dbReference type="AlphaFoldDB" id="A0A6J6GNE8"/>
<sequence>MVIDGADCGTVEFPFVMRVISSMGSSIGFDYGLPVSHRYSDSFPFEGTLHRVDIQLAESRKAGSAEDAAASQRSGMARQ</sequence>
<proteinExistence type="predicted"/>
<evidence type="ECO:0000256" key="1">
    <source>
        <dbReference type="SAM" id="MobiDB-lite"/>
    </source>
</evidence>
<protein>
    <submittedName>
        <fullName evidence="2">Unannotated protein</fullName>
    </submittedName>
</protein>